<dbReference type="Proteomes" id="UP000010467">
    <property type="component" value="Chromosome"/>
</dbReference>
<dbReference type="RefSeq" id="WP_015235151.1">
    <property type="nucleotide sequence ID" value="NC_019793.1"/>
</dbReference>
<name>K9ZYW2_DEIPD</name>
<dbReference type="PANTHER" id="PTHR43881">
    <property type="entry name" value="GAMMA-GLUTAMYLTRANSPEPTIDASE (AFU_ORTHOLOGUE AFUA_4G13580)"/>
    <property type="match status" value="1"/>
</dbReference>
<dbReference type="eggNOG" id="COG0405">
    <property type="taxonomic scope" value="Bacteria"/>
</dbReference>
<dbReference type="InterPro" id="IPR043138">
    <property type="entry name" value="GGT_lsub"/>
</dbReference>
<accession>K9ZYW2</accession>
<dbReference type="GO" id="GO:0016740">
    <property type="term" value="F:transferase activity"/>
    <property type="evidence" value="ECO:0007669"/>
    <property type="project" value="UniProtKB-KW"/>
</dbReference>
<dbReference type="PATRIC" id="fig|937777.3.peg.1296"/>
<protein>
    <submittedName>
        <fullName evidence="1">Gamma-glutamyltransferase</fullName>
    </submittedName>
</protein>
<dbReference type="PRINTS" id="PR01210">
    <property type="entry name" value="GGTRANSPTASE"/>
</dbReference>
<dbReference type="SUPFAM" id="SSF56235">
    <property type="entry name" value="N-terminal nucleophile aminohydrolases (Ntn hydrolases)"/>
    <property type="match status" value="1"/>
</dbReference>
<dbReference type="PANTHER" id="PTHR43881:SF1">
    <property type="entry name" value="GAMMA-GLUTAMYLTRANSPEPTIDASE (AFU_ORTHOLOGUE AFUA_4G13580)"/>
    <property type="match status" value="1"/>
</dbReference>
<dbReference type="KEGG" id="dpd:Deipe_1293"/>
<dbReference type="Gene3D" id="1.10.246.130">
    <property type="match status" value="1"/>
</dbReference>
<gene>
    <name evidence="1" type="ordered locus">Deipe_1293</name>
</gene>
<evidence type="ECO:0000313" key="2">
    <source>
        <dbReference type="Proteomes" id="UP000010467"/>
    </source>
</evidence>
<dbReference type="EMBL" id="CP003382">
    <property type="protein sequence ID" value="AFZ66843.1"/>
    <property type="molecule type" value="Genomic_DNA"/>
</dbReference>
<dbReference type="InterPro" id="IPR043137">
    <property type="entry name" value="GGT_ssub_C"/>
</dbReference>
<sequence length="542" mass="57920">MLRLRPGRQFSEVFLTHSPYSSTRETIYAKSGMVATSQPLAAQAGLFILKEGGNAVDAAIATAAALTVVEPTSNGIGGDAFALVWAEGRLHGLNGSGNSPALLGRDALPGGELPAHGWLPVTVPGAPRAWADLHARFGRLPFEQVLAPAIRYAREGYPLSPVLARNWARAARIYGARGGDYLGPWFETFMPSGFTPRAGALWASEGHARTLESIAASGAKSFYDGELAAQIDAHARATGGLLRAGDLAAHESEWVEPIKVSYRDHDVWEIPPNGHGIAALIGLGILEGLELPGTRDEVEGLHRQIEATKLGFADAHRYVADPRHADVPVRELLCPSYHARRRALIGEQALTPEAGDPHGGGTVYLSTADGEGNMVSFIQSNYMGFGSGVVVPGTGISLQNRGHNFNLEAGHPNEIAPGKRPYHTIIPGFLTRGDEPVGPFGVMGGFMQPQGHLQVVVNTLDYGMDPQMALDAPRWQWTGGKTIEVEHGLPVHVARELAARGHDIKVQHESGSFGRGQIIWRDEHGVLRGGTESRTDGQVAAY</sequence>
<proteinExistence type="predicted"/>
<organism evidence="1 2">
    <name type="scientific">Deinococcus peraridilitoris (strain DSM 19664 / LMG 22246 / CIP 109416 / KR-200)</name>
    <dbReference type="NCBI Taxonomy" id="937777"/>
    <lineage>
        <taxon>Bacteria</taxon>
        <taxon>Thermotogati</taxon>
        <taxon>Deinococcota</taxon>
        <taxon>Deinococci</taxon>
        <taxon>Deinococcales</taxon>
        <taxon>Deinococcaceae</taxon>
        <taxon>Deinococcus</taxon>
    </lineage>
</organism>
<dbReference type="InterPro" id="IPR029055">
    <property type="entry name" value="Ntn_hydrolases_N"/>
</dbReference>
<dbReference type="AlphaFoldDB" id="K9ZYW2"/>
<dbReference type="Gene3D" id="3.60.20.40">
    <property type="match status" value="1"/>
</dbReference>
<dbReference type="Pfam" id="PF01019">
    <property type="entry name" value="G_glu_transpept"/>
    <property type="match status" value="1"/>
</dbReference>
<reference evidence="2" key="1">
    <citation type="submission" date="2012-03" db="EMBL/GenBank/DDBJ databases">
        <title>Complete sequence of chromosome of Deinococcus peraridilitoris DSM 19664.</title>
        <authorList>
            <person name="Lucas S."/>
            <person name="Copeland A."/>
            <person name="Lapidus A."/>
            <person name="Glavina del Rio T."/>
            <person name="Dalin E."/>
            <person name="Tice H."/>
            <person name="Bruce D."/>
            <person name="Goodwin L."/>
            <person name="Pitluck S."/>
            <person name="Peters L."/>
            <person name="Mikhailova N."/>
            <person name="Lu M."/>
            <person name="Kyrpides N."/>
            <person name="Mavromatis K."/>
            <person name="Ivanova N."/>
            <person name="Brettin T."/>
            <person name="Detter J.C."/>
            <person name="Han C."/>
            <person name="Larimer F."/>
            <person name="Land M."/>
            <person name="Hauser L."/>
            <person name="Markowitz V."/>
            <person name="Cheng J.-F."/>
            <person name="Hugenholtz P."/>
            <person name="Woyke T."/>
            <person name="Wu D."/>
            <person name="Pukall R."/>
            <person name="Steenblock K."/>
            <person name="Brambilla E."/>
            <person name="Klenk H.-P."/>
            <person name="Eisen J.A."/>
        </authorList>
    </citation>
    <scope>NUCLEOTIDE SEQUENCE [LARGE SCALE GENOMIC DNA]</scope>
    <source>
        <strain evidence="2">DSM 19664 / LMG 22246 / CIP 109416 / KR-200</strain>
    </source>
</reference>
<dbReference type="STRING" id="937777.Deipe_1293"/>
<dbReference type="HOGENOM" id="CLU_014813_3_2_0"/>
<keyword evidence="1" id="KW-0808">Transferase</keyword>
<dbReference type="InterPro" id="IPR052896">
    <property type="entry name" value="GGT-like_enzyme"/>
</dbReference>
<keyword evidence="2" id="KW-1185">Reference proteome</keyword>
<evidence type="ECO:0000313" key="1">
    <source>
        <dbReference type="EMBL" id="AFZ66843.1"/>
    </source>
</evidence>